<proteinExistence type="predicted"/>
<gene>
    <name evidence="1" type="ORF">H9Y05_09680</name>
</gene>
<evidence type="ECO:0000313" key="2">
    <source>
        <dbReference type="Proteomes" id="UP000652681"/>
    </source>
</evidence>
<protein>
    <submittedName>
        <fullName evidence="1">Uncharacterized protein</fullName>
    </submittedName>
</protein>
<reference evidence="1" key="1">
    <citation type="submission" date="2020-09" db="EMBL/GenBank/DDBJ databases">
        <title>Taishania pollutisoli gen. nov., sp. nov., Isolated from Tetrabromobisphenol A-Contaminated Soil.</title>
        <authorList>
            <person name="Chen Q."/>
        </authorList>
    </citation>
    <scope>NUCLEOTIDE SEQUENCE</scope>
    <source>
        <strain evidence="1">CZZ-1</strain>
    </source>
</reference>
<sequence>MKTVRSKFALITISLAVVFTQSCKDKDPSFAKIFVRSSSNELLTDARVVIIADVEENESDMEYVDTLNTNSSGFAEFNLNEYYDQVGKSITVAKFDIICRKSGLEGTGTIRTRVNTTAVETIHISQ</sequence>
<keyword evidence="2" id="KW-1185">Reference proteome</keyword>
<organism evidence="1 2">
    <name type="scientific">Taishania pollutisoli</name>
    <dbReference type="NCBI Taxonomy" id="2766479"/>
    <lineage>
        <taxon>Bacteria</taxon>
        <taxon>Pseudomonadati</taxon>
        <taxon>Bacteroidota</taxon>
        <taxon>Flavobacteriia</taxon>
        <taxon>Flavobacteriales</taxon>
        <taxon>Crocinitomicaceae</taxon>
        <taxon>Taishania</taxon>
    </lineage>
</organism>
<dbReference type="Proteomes" id="UP000652681">
    <property type="component" value="Unassembled WGS sequence"/>
</dbReference>
<dbReference type="RefSeq" id="WP_163491512.1">
    <property type="nucleotide sequence ID" value="NZ_JACVEL010000005.1"/>
</dbReference>
<evidence type="ECO:0000313" key="1">
    <source>
        <dbReference type="EMBL" id="MBC9812740.1"/>
    </source>
</evidence>
<dbReference type="AlphaFoldDB" id="A0A8J6PEP3"/>
<accession>A0A8J6PEP3</accession>
<dbReference type="PROSITE" id="PS51257">
    <property type="entry name" value="PROKAR_LIPOPROTEIN"/>
    <property type="match status" value="1"/>
</dbReference>
<dbReference type="EMBL" id="JACVEL010000005">
    <property type="protein sequence ID" value="MBC9812740.1"/>
    <property type="molecule type" value="Genomic_DNA"/>
</dbReference>
<comment type="caution">
    <text evidence="1">The sequence shown here is derived from an EMBL/GenBank/DDBJ whole genome shotgun (WGS) entry which is preliminary data.</text>
</comment>
<name>A0A8J6PEP3_9FLAO</name>